<dbReference type="Pfam" id="PF03975">
    <property type="entry name" value="CheD"/>
    <property type="match status" value="1"/>
</dbReference>
<evidence type="ECO:0000313" key="6">
    <source>
        <dbReference type="Proteomes" id="UP000183002"/>
    </source>
</evidence>
<keyword evidence="1 3" id="KW-0145">Chemotaxis</keyword>
<dbReference type="Proteomes" id="UP000183002">
    <property type="component" value="Unassembled WGS sequence"/>
</dbReference>
<gene>
    <name evidence="3" type="primary">cheD</name>
    <name evidence="5" type="ORF">SAMN05216227_104330</name>
</gene>
<accession>A0A1H8LNJ5</accession>
<evidence type="ECO:0000256" key="1">
    <source>
        <dbReference type="ARBA" id="ARBA00022500"/>
    </source>
</evidence>
<reference evidence="5 6" key="1">
    <citation type="submission" date="2016-10" db="EMBL/GenBank/DDBJ databases">
        <authorList>
            <person name="de Groot N.N."/>
        </authorList>
    </citation>
    <scope>NUCLEOTIDE SEQUENCE [LARGE SCALE GENOMIC DNA]</scope>
    <source>
        <strain evidence="5 6">CGMCC 1.10836</strain>
    </source>
</reference>
<dbReference type="PANTHER" id="PTHR35147">
    <property type="entry name" value="CHEMORECEPTOR GLUTAMINE DEAMIDASE CHED-RELATED"/>
    <property type="match status" value="1"/>
</dbReference>
<dbReference type="InterPro" id="IPR011324">
    <property type="entry name" value="Cytotoxic_necrot_fac-like_cat"/>
</dbReference>
<dbReference type="SUPFAM" id="SSF64438">
    <property type="entry name" value="CNF1/YfiH-like putative cysteine hydrolases"/>
    <property type="match status" value="1"/>
</dbReference>
<dbReference type="InterPro" id="IPR005659">
    <property type="entry name" value="Chemorcpt_Glu_NH3ase_CheD"/>
</dbReference>
<keyword evidence="2 3" id="KW-0378">Hydrolase</keyword>
<organism evidence="5 6">
    <name type="scientific">Pseudorhodobacter antarcticus</name>
    <dbReference type="NCBI Taxonomy" id="1077947"/>
    <lineage>
        <taxon>Bacteria</taxon>
        <taxon>Pseudomonadati</taxon>
        <taxon>Pseudomonadota</taxon>
        <taxon>Alphaproteobacteria</taxon>
        <taxon>Rhodobacterales</taxon>
        <taxon>Paracoccaceae</taxon>
        <taxon>Pseudorhodobacter</taxon>
    </lineage>
</organism>
<keyword evidence="6" id="KW-1185">Reference proteome</keyword>
<dbReference type="PANTHER" id="PTHR35147:SF2">
    <property type="entry name" value="CHEMORECEPTOR GLUTAMINE DEAMIDASE CHED-RELATED"/>
    <property type="match status" value="1"/>
</dbReference>
<comment type="function">
    <text evidence="3">Probably deamidates glutamine residues to glutamate on methyl-accepting chemotaxis receptors (MCPs), playing an important role in chemotaxis.</text>
</comment>
<dbReference type="CDD" id="cd16352">
    <property type="entry name" value="CheD"/>
    <property type="match status" value="1"/>
</dbReference>
<evidence type="ECO:0000256" key="2">
    <source>
        <dbReference type="ARBA" id="ARBA00022801"/>
    </source>
</evidence>
<proteinExistence type="inferred from homology"/>
<name>A0A1H8LNJ5_9RHOB</name>
<evidence type="ECO:0000256" key="3">
    <source>
        <dbReference type="HAMAP-Rule" id="MF_01440"/>
    </source>
</evidence>
<dbReference type="HAMAP" id="MF_01440">
    <property type="entry name" value="CheD"/>
    <property type="match status" value="1"/>
</dbReference>
<dbReference type="OrthoDB" id="9807202at2"/>
<comment type="catalytic activity">
    <reaction evidence="3">
        <text>L-glutaminyl-[protein] + H2O = L-glutamyl-[protein] + NH4(+)</text>
        <dbReference type="Rhea" id="RHEA:16441"/>
        <dbReference type="Rhea" id="RHEA-COMP:10207"/>
        <dbReference type="Rhea" id="RHEA-COMP:10208"/>
        <dbReference type="ChEBI" id="CHEBI:15377"/>
        <dbReference type="ChEBI" id="CHEBI:28938"/>
        <dbReference type="ChEBI" id="CHEBI:29973"/>
        <dbReference type="ChEBI" id="CHEBI:30011"/>
        <dbReference type="EC" id="3.5.1.44"/>
    </reaction>
</comment>
<dbReference type="RefSeq" id="WP_050520626.1">
    <property type="nucleotide sequence ID" value="NZ_FOCO01000043.1"/>
</dbReference>
<protein>
    <recommendedName>
        <fullName evidence="3">Probable chemoreceptor glutamine deamidase CheD</fullName>
        <ecNumber evidence="3">3.5.1.44</ecNumber>
    </recommendedName>
</protein>
<dbReference type="STRING" id="1077947.SAMN05216227_104330"/>
<dbReference type="GO" id="GO:0006935">
    <property type="term" value="P:chemotaxis"/>
    <property type="evidence" value="ECO:0007669"/>
    <property type="project" value="UniProtKB-UniRule"/>
</dbReference>
<evidence type="ECO:0000313" key="5">
    <source>
        <dbReference type="EMBL" id="SEO06418.1"/>
    </source>
</evidence>
<comment type="similarity">
    <text evidence="3">Belongs to the CheD family.</text>
</comment>
<sequence length="165" mass="16969">MEVINDRASAQVLHVVQGAVATSNAANVTYTALIGACVLVCLWDSVAKLGGMAHFVFPEEGGDARFGAVAIAAVLDQLHAKGGQAARFQASLFGGAKVQDGGQDIGQRNAGFAETTLTGLGISVTARDLGGIAVRRVRFSPATGQAHVTDHNEGMPHDTWAGFAP</sequence>
<dbReference type="EMBL" id="FOCO01000043">
    <property type="protein sequence ID" value="SEO06418.1"/>
    <property type="molecule type" value="Genomic_DNA"/>
</dbReference>
<dbReference type="InterPro" id="IPR038592">
    <property type="entry name" value="CheD-like_sf"/>
</dbReference>
<dbReference type="EC" id="3.5.1.44" evidence="3"/>
<dbReference type="GO" id="GO:0050568">
    <property type="term" value="F:protein-glutamine glutaminase activity"/>
    <property type="evidence" value="ECO:0007669"/>
    <property type="project" value="UniProtKB-UniRule"/>
</dbReference>
<feature type="region of interest" description="Disordered" evidence="4">
    <location>
        <begin position="144"/>
        <end position="165"/>
    </location>
</feature>
<dbReference type="AlphaFoldDB" id="A0A1H8LNJ5"/>
<evidence type="ECO:0000256" key="4">
    <source>
        <dbReference type="SAM" id="MobiDB-lite"/>
    </source>
</evidence>
<dbReference type="Gene3D" id="3.30.1330.200">
    <property type="match status" value="1"/>
</dbReference>